<evidence type="ECO:0000313" key="2">
    <source>
        <dbReference type="Proteomes" id="UP000295431"/>
    </source>
</evidence>
<proteinExistence type="predicted"/>
<gene>
    <name evidence="1" type="ORF">E1284_28210</name>
</gene>
<dbReference type="AlphaFoldDB" id="A0A4R4NQU5"/>
<name>A0A4R4NQU5_9ACTN</name>
<protein>
    <submittedName>
        <fullName evidence="1">Uncharacterized protein</fullName>
    </submittedName>
</protein>
<accession>A0A4R4NQU5</accession>
<organism evidence="1 2">
    <name type="scientific">Actinomadura bangladeshensis</name>
    <dbReference type="NCBI Taxonomy" id="453573"/>
    <lineage>
        <taxon>Bacteria</taxon>
        <taxon>Bacillati</taxon>
        <taxon>Actinomycetota</taxon>
        <taxon>Actinomycetes</taxon>
        <taxon>Streptosporangiales</taxon>
        <taxon>Thermomonosporaceae</taxon>
        <taxon>Actinomadura</taxon>
    </lineage>
</organism>
<dbReference type="Proteomes" id="UP000295431">
    <property type="component" value="Unassembled WGS sequence"/>
</dbReference>
<comment type="caution">
    <text evidence="1">The sequence shown here is derived from an EMBL/GenBank/DDBJ whole genome shotgun (WGS) entry which is preliminary data.</text>
</comment>
<sequence length="59" mass="6468">MFKTAAAWLFIRRQIPSVKISGGAGSPLGHSLARILLMPVWEPLEDFHLVAICSAPLPR</sequence>
<evidence type="ECO:0000313" key="1">
    <source>
        <dbReference type="EMBL" id="TDC10280.1"/>
    </source>
</evidence>
<dbReference type="RefSeq" id="WP_131943183.1">
    <property type="nucleotide sequence ID" value="NZ_BAAAMX010000050.1"/>
</dbReference>
<reference evidence="1 2" key="1">
    <citation type="submission" date="2019-03" db="EMBL/GenBank/DDBJ databases">
        <title>Draft genome sequences of novel Actinobacteria.</title>
        <authorList>
            <person name="Sahin N."/>
            <person name="Ay H."/>
            <person name="Saygin H."/>
        </authorList>
    </citation>
    <scope>NUCLEOTIDE SEQUENCE [LARGE SCALE GENOMIC DNA]</scope>
    <source>
        <strain evidence="1 2">DSM 45347</strain>
    </source>
</reference>
<dbReference type="EMBL" id="SMJW01000179">
    <property type="protein sequence ID" value="TDC10280.1"/>
    <property type="molecule type" value="Genomic_DNA"/>
</dbReference>
<keyword evidence="2" id="KW-1185">Reference proteome</keyword>